<keyword evidence="2" id="KW-1185">Reference proteome</keyword>
<proteinExistence type="predicted"/>
<dbReference type="Proteomes" id="UP000245626">
    <property type="component" value="Unassembled WGS sequence"/>
</dbReference>
<protein>
    <submittedName>
        <fullName evidence="1">Uncharacterized protein</fullName>
    </submittedName>
</protein>
<reference evidence="1 2" key="1">
    <citation type="journal article" date="2018" name="Mol. Biol. Evol.">
        <title>Broad Genomic Sampling Reveals a Smut Pathogenic Ancestry of the Fungal Clade Ustilaginomycotina.</title>
        <authorList>
            <person name="Kijpornyongpan T."/>
            <person name="Mondo S.J."/>
            <person name="Barry K."/>
            <person name="Sandor L."/>
            <person name="Lee J."/>
            <person name="Lipzen A."/>
            <person name="Pangilinan J."/>
            <person name="LaButti K."/>
            <person name="Hainaut M."/>
            <person name="Henrissat B."/>
            <person name="Grigoriev I.V."/>
            <person name="Spatafora J.W."/>
            <person name="Aime M.C."/>
        </authorList>
    </citation>
    <scope>NUCLEOTIDE SEQUENCE [LARGE SCALE GENOMIC DNA]</scope>
    <source>
        <strain evidence="1 2">SA 807</strain>
    </source>
</reference>
<dbReference type="EMBL" id="KZ820219">
    <property type="protein sequence ID" value="PWN48354.1"/>
    <property type="molecule type" value="Genomic_DNA"/>
</dbReference>
<evidence type="ECO:0000313" key="2">
    <source>
        <dbReference type="Proteomes" id="UP000245626"/>
    </source>
</evidence>
<name>A0ACD0NRI3_9BASI</name>
<accession>A0ACD0NRI3</accession>
<evidence type="ECO:0000313" key="1">
    <source>
        <dbReference type="EMBL" id="PWN48354.1"/>
    </source>
</evidence>
<sequence length="472" mass="49158">MSTNIYMEPSNYASTHYGGGPLPDRQPAFFQGDASHEPRAARPFDSHGSSAGPSDLYAQQPPAPGVLDNHHSPLSSGLPFAEQNAAHPGMSYRPHSPGSSSITSSPGYRGSFSHHQIPGMAHQRHDSISSLSSPHDVGGPWAPSSPALGGGPPSRHASIYSLNGHFDQVGINNTPSLDGSSSQHTTGTTSGHMYEQSPPLPAQIRYAQAAQAIDARRFSLDERQIRSQPQAMKGSSGDLQTSSGRHWPWGTGASGIHGRHASVSAAPQQSSYEYSQQTRTPYGHTAASGFHSYDPSQASPLSPQRYRSMSSSAISGRQYPYPYGSPGTAAHAAAAMGYGMAPHMGPGGMLMDGEIPEGPGPARRAKFKRSRTGCLVCRKRKVKCSQDGTPCKQCRIGKRDCHYEDQPQKKKTKKDKAAAAAAAATTTSAGAPASSSNGAPADGSEKNSSNGASQGGSAASGSGGMASQGLVP</sequence>
<organism evidence="1 2">
    <name type="scientific">Violaceomyces palustris</name>
    <dbReference type="NCBI Taxonomy" id="1673888"/>
    <lineage>
        <taxon>Eukaryota</taxon>
        <taxon>Fungi</taxon>
        <taxon>Dikarya</taxon>
        <taxon>Basidiomycota</taxon>
        <taxon>Ustilaginomycotina</taxon>
        <taxon>Ustilaginomycetes</taxon>
        <taxon>Violaceomycetales</taxon>
        <taxon>Violaceomycetaceae</taxon>
        <taxon>Violaceomyces</taxon>
    </lineage>
</organism>
<gene>
    <name evidence="1" type="ORF">IE53DRAFT_200766</name>
</gene>